<feature type="transmembrane region" description="Helical" evidence="5">
    <location>
        <begin position="752"/>
        <end position="772"/>
    </location>
</feature>
<proteinExistence type="predicted"/>
<dbReference type="GO" id="GO:0140359">
    <property type="term" value="F:ABC-type transporter activity"/>
    <property type="evidence" value="ECO:0007669"/>
    <property type="project" value="InterPro"/>
</dbReference>
<dbReference type="Gene3D" id="3.40.1710.10">
    <property type="entry name" value="abc type-2 transporter like domain"/>
    <property type="match status" value="1"/>
</dbReference>
<comment type="subcellular location">
    <subcellularLocation>
        <location evidence="1">Membrane</location>
        <topology evidence="1">Multi-pass membrane protein</topology>
    </subcellularLocation>
</comment>
<dbReference type="PANTHER" id="PTHR43077">
    <property type="entry name" value="TRANSPORT PERMEASE YVFS-RELATED"/>
    <property type="match status" value="1"/>
</dbReference>
<dbReference type="GO" id="GO:0016020">
    <property type="term" value="C:membrane"/>
    <property type="evidence" value="ECO:0007669"/>
    <property type="project" value="UniProtKB-SubCell"/>
</dbReference>
<evidence type="ECO:0000256" key="5">
    <source>
        <dbReference type="SAM" id="Phobius"/>
    </source>
</evidence>
<dbReference type="InterPro" id="IPR017501">
    <property type="entry name" value="Phage_infect_YhgE_C"/>
</dbReference>
<dbReference type="InterPro" id="IPR023908">
    <property type="entry name" value="xxxLxxG_rpt"/>
</dbReference>
<protein>
    <recommendedName>
        <fullName evidence="6">ABC-2 type transporter transmembrane domain-containing protein</fullName>
    </recommendedName>
</protein>
<dbReference type="KEGG" id="jda:BW727_101655"/>
<feature type="domain" description="ABC-2 type transporter transmembrane" evidence="6">
    <location>
        <begin position="708"/>
        <end position="850"/>
    </location>
</feature>
<evidence type="ECO:0000313" key="7">
    <source>
        <dbReference type="EMBL" id="AQS54021.1"/>
    </source>
</evidence>
<dbReference type="AlphaFoldDB" id="A0A1S6IR41"/>
<dbReference type="Gene3D" id="1.10.287.950">
    <property type="entry name" value="Methyl-accepting chemotaxis protein"/>
    <property type="match status" value="1"/>
</dbReference>
<dbReference type="Proteomes" id="UP000188993">
    <property type="component" value="Chromosome"/>
</dbReference>
<sequence length="871" mass="92605">MFKREWKSIFKNKKMLAILLGISLIPSLYTVIFLSSMWNPYGKLADLPVAIVNLDKPIQFNDEELAIGDSLINGLKESDALDFHFVSQTEANSGLEKGDYYMTLTIPENFSENATTIMDEKPKQMVLDYETSTGRSYIASKLTSSAANEIKETISNEVTAIYAESIFNQLETVADGMGKAADGSKQLTDGAVEIKDGNQTVTSNLNTLAASTLIFKDGTETLNVGLQTYLDGVTQVDNGAVALNEGVETLTGKVPLLESAVQQLAQGSASLNDGSDALQTGLTSLVDNTATLSGGMGTLNESMAQLTQGSQLLVDGLERLNTTMTSQEQEEKLNQLKVGLDQMDAGLGTLNDQLQNSSISSELEGVMGQLSNLTGLVSATQIELENILVASEPTSNTSAIMTAIQESNANLSPEQAAAVEQIVSSQLQTIGAQQYASIQTIGAGLSSLSSLNDIDASAISNQILALQVGVSELAAGYDRIYGGTYALMDGFNEIGTNSQALLSGAESLQNGLRKAQTGTQTLSDGLTQLLGGSQQLADGSSELLDGSSRLNSGLQTLNNQTGVLAAGANDLQNGTRALVTGTNLLVEKAPELTDGANKLTDGAEKINEGSSQLADGSTKLGDGLFSLVDGTAELNKKLANGSKALNEVNPSDDTYEVMAQPVISRQSERAPIANNGTGMAPYMMSVALFVGAISLNLMYDVFTPNKYPKSSLSWWASKLSVVGAVGILQSLIMVTLLVNVNGLETLSLGKTLFVTIVTALTSISIVMLFNLLFDKVGSFLMLIFLVLQLSGSGGTYPIQLSNNFFKAIHPFLPITYSIDAYRNVFGIGGSVQSDMFVLIGIFVVVNLFIILFYTVKRQKMDQENFESFSLF</sequence>
<feature type="transmembrane region" description="Helical" evidence="5">
    <location>
        <begin position="719"/>
        <end position="740"/>
    </location>
</feature>
<dbReference type="SUPFAM" id="SSF101967">
    <property type="entry name" value="Adhesin YadA, collagen-binding domain"/>
    <property type="match status" value="1"/>
</dbReference>
<feature type="domain" description="ABC-2 type transporter transmembrane" evidence="6">
    <location>
        <begin position="22"/>
        <end position="168"/>
    </location>
</feature>
<dbReference type="InterPro" id="IPR011049">
    <property type="entry name" value="Serralysin-like_metalloprot_C"/>
</dbReference>
<dbReference type="Pfam" id="PF12698">
    <property type="entry name" value="ABC2_membrane_3"/>
    <property type="match status" value="2"/>
</dbReference>
<name>A0A1S6IR41_9LACT</name>
<dbReference type="NCBIfam" id="TIGR03061">
    <property type="entry name" value="pip_yhgE_Nterm"/>
    <property type="match status" value="1"/>
</dbReference>
<dbReference type="PANTHER" id="PTHR43077:SF5">
    <property type="entry name" value="PHAGE INFECTION PROTEIN"/>
    <property type="match status" value="1"/>
</dbReference>
<gene>
    <name evidence="7" type="ORF">BW727_101655</name>
</gene>
<dbReference type="InterPro" id="IPR051328">
    <property type="entry name" value="T7SS_ABC-Transporter"/>
</dbReference>
<dbReference type="InterPro" id="IPR017500">
    <property type="entry name" value="Phage_infect_YhgE_N"/>
</dbReference>
<keyword evidence="4 5" id="KW-0472">Membrane</keyword>
<evidence type="ECO:0000256" key="4">
    <source>
        <dbReference type="ARBA" id="ARBA00023136"/>
    </source>
</evidence>
<evidence type="ECO:0000256" key="3">
    <source>
        <dbReference type="ARBA" id="ARBA00022989"/>
    </source>
</evidence>
<evidence type="ECO:0000313" key="8">
    <source>
        <dbReference type="Proteomes" id="UP000188993"/>
    </source>
</evidence>
<feature type="transmembrane region" description="Helical" evidence="5">
    <location>
        <begin position="779"/>
        <end position="798"/>
    </location>
</feature>
<dbReference type="RefSeq" id="WP_062471490.1">
    <property type="nucleotide sequence ID" value="NZ_BBYN01000030.1"/>
</dbReference>
<reference evidence="7 8" key="1">
    <citation type="journal article" date="2014" name="Int. J. Syst. Evol. Microbiol.">
        <title>Jeotgalibaca dankookensis gen. nov., sp. nov., a member of the family Carnobacteriaceae, isolated from seujeot (Korean traditional food).</title>
        <authorList>
            <person name="Lee D.G."/>
            <person name="Trujillo M.E."/>
            <person name="Kang H."/>
            <person name="Ahn T.Y."/>
        </authorList>
    </citation>
    <scope>NUCLEOTIDE SEQUENCE [LARGE SCALE GENOMIC DNA]</scope>
    <source>
        <strain evidence="7 8">EX-07</strain>
    </source>
</reference>
<evidence type="ECO:0000259" key="6">
    <source>
        <dbReference type="Pfam" id="PF12698"/>
    </source>
</evidence>
<dbReference type="NCBIfam" id="TIGR03057">
    <property type="entry name" value="xxxLxxG_by_4"/>
    <property type="match status" value="5"/>
</dbReference>
<dbReference type="STRING" id="708126.BW727_101655"/>
<keyword evidence="2 5" id="KW-0812">Transmembrane</keyword>
<dbReference type="NCBIfam" id="TIGR03062">
    <property type="entry name" value="pip_yhgE_Cterm"/>
    <property type="match status" value="1"/>
</dbReference>
<evidence type="ECO:0000256" key="2">
    <source>
        <dbReference type="ARBA" id="ARBA00022692"/>
    </source>
</evidence>
<dbReference type="OrthoDB" id="9811483at2"/>
<feature type="transmembrane region" description="Helical" evidence="5">
    <location>
        <begin position="835"/>
        <end position="855"/>
    </location>
</feature>
<feature type="transmembrane region" description="Helical" evidence="5">
    <location>
        <begin position="679"/>
        <end position="699"/>
    </location>
</feature>
<accession>A0A1S6IR41</accession>
<keyword evidence="8" id="KW-1185">Reference proteome</keyword>
<evidence type="ECO:0000256" key="1">
    <source>
        <dbReference type="ARBA" id="ARBA00004141"/>
    </source>
</evidence>
<organism evidence="7 8">
    <name type="scientific">Jeotgalibaca dankookensis</name>
    <dbReference type="NCBI Taxonomy" id="708126"/>
    <lineage>
        <taxon>Bacteria</taxon>
        <taxon>Bacillati</taxon>
        <taxon>Bacillota</taxon>
        <taxon>Bacilli</taxon>
        <taxon>Lactobacillales</taxon>
        <taxon>Carnobacteriaceae</taxon>
        <taxon>Jeotgalibaca</taxon>
    </lineage>
</organism>
<keyword evidence="3 5" id="KW-1133">Transmembrane helix</keyword>
<dbReference type="InterPro" id="IPR013525">
    <property type="entry name" value="ABC2_TM"/>
</dbReference>
<dbReference type="EMBL" id="CP019728">
    <property type="protein sequence ID" value="AQS54021.1"/>
    <property type="molecule type" value="Genomic_DNA"/>
</dbReference>